<feature type="region of interest" description="Disordered" evidence="2">
    <location>
        <begin position="236"/>
        <end position="442"/>
    </location>
</feature>
<dbReference type="Proteomes" id="UP001162131">
    <property type="component" value="Unassembled WGS sequence"/>
</dbReference>
<comment type="caution">
    <text evidence="4">The sequence shown here is derived from an EMBL/GenBank/DDBJ whole genome shotgun (WGS) entry which is preliminary data.</text>
</comment>
<dbReference type="InterPro" id="IPR000504">
    <property type="entry name" value="RRM_dom"/>
</dbReference>
<feature type="compositionally biased region" description="Basic and acidic residues" evidence="2">
    <location>
        <begin position="236"/>
        <end position="260"/>
    </location>
</feature>
<dbReference type="CDD" id="cd00590">
    <property type="entry name" value="RRM_SF"/>
    <property type="match status" value="1"/>
</dbReference>
<reference evidence="4" key="1">
    <citation type="submission" date="2021-09" db="EMBL/GenBank/DDBJ databases">
        <authorList>
            <consortium name="AG Swart"/>
            <person name="Singh M."/>
            <person name="Singh A."/>
            <person name="Seah K."/>
            <person name="Emmerich C."/>
        </authorList>
    </citation>
    <scope>NUCLEOTIDE SEQUENCE</scope>
    <source>
        <strain evidence="4">ATCC30299</strain>
    </source>
</reference>
<keyword evidence="5" id="KW-1185">Reference proteome</keyword>
<dbReference type="PANTHER" id="PTHR15241:SF304">
    <property type="entry name" value="RRM DOMAIN-CONTAINING PROTEIN"/>
    <property type="match status" value="1"/>
</dbReference>
<evidence type="ECO:0000259" key="3">
    <source>
        <dbReference type="PROSITE" id="PS50102"/>
    </source>
</evidence>
<sequence>MGGRKKVKEAPENDNEKKVTQKSEPSISGRATRSMTRAAGNQEIVIEKTTETRKSSKSQKVKEEATENTQPIKKARKNQKAVEIVDDSIEKIEDLIDQSKPKGKSESNPIIIEEKIEIKTETPKLNKQITKDVEELAETKQNNIPKSSAKKEKGVEKIEYKFNDEKSPDKVENPPPKAAEKSIEKSTKSKEVLPFPNSKKQKENSASSDEDCQMLTAKNIFSKSAGSAKKMLKTLFEKSHEIPSSGSEKEEPKKKQIKKEEEEEESVSSESDQEINKKPPVKKQFKEDSESEKSSHEEKYEFSPDLVKELNIELPEASCSSESDEEIVKKSKKEKAEENKDKKEEKKEIPATKNQEKAEVRNDKSEFLKEKVKRKRQKRQKLKEKPAPEMLRDELPGKKRKRRHGKDKDATKKQKTEESTENLNLKRVPDQNPATKLTKPNEKPTIPEVFITGLSYKTTDSDIHELFKNCGEISSMKLLRNEKGFKGSAFIMFKSIESAEEAIKLSNTEFSGRVLNIRFSHEKSPKPRPYKGVHTIFIGNIPCNVDEDCLYSFFKKCGEIKEARIAVDSNGNKRGFAHLEFESVEAADAAIELSGKILDGKILKIDYSEDRIIESTHNKENHFTRPPFGKLIEKAKSGYKRLF</sequence>
<dbReference type="Gene3D" id="3.30.70.330">
    <property type="match status" value="2"/>
</dbReference>
<feature type="domain" description="RRM" evidence="3">
    <location>
        <begin position="534"/>
        <end position="610"/>
    </location>
</feature>
<feature type="domain" description="RRM" evidence="3">
    <location>
        <begin position="447"/>
        <end position="522"/>
    </location>
</feature>
<proteinExistence type="predicted"/>
<name>A0AAU9JJW3_9CILI</name>
<feature type="compositionally biased region" description="Basic and acidic residues" evidence="2">
    <location>
        <begin position="326"/>
        <end position="370"/>
    </location>
</feature>
<dbReference type="InterPro" id="IPR012677">
    <property type="entry name" value="Nucleotide-bd_a/b_plait_sf"/>
</dbReference>
<keyword evidence="1" id="KW-0694">RNA-binding</keyword>
<dbReference type="AlphaFoldDB" id="A0AAU9JJW3"/>
<feature type="compositionally biased region" description="Basic and acidic residues" evidence="2">
    <location>
        <begin position="406"/>
        <end position="418"/>
    </location>
</feature>
<dbReference type="PANTHER" id="PTHR15241">
    <property type="entry name" value="TRANSFORMER-2-RELATED"/>
    <property type="match status" value="1"/>
</dbReference>
<feature type="compositionally biased region" description="Acidic residues" evidence="2">
    <location>
        <begin position="261"/>
        <end position="273"/>
    </location>
</feature>
<feature type="compositionally biased region" description="Basic and acidic residues" evidence="2">
    <location>
        <begin position="45"/>
        <end position="65"/>
    </location>
</feature>
<gene>
    <name evidence="4" type="ORF">BSTOLATCC_MIC38640</name>
</gene>
<feature type="compositionally biased region" description="Polar residues" evidence="2">
    <location>
        <begin position="22"/>
        <end position="35"/>
    </location>
</feature>
<evidence type="ECO:0000256" key="2">
    <source>
        <dbReference type="SAM" id="MobiDB-lite"/>
    </source>
</evidence>
<feature type="region of interest" description="Disordered" evidence="2">
    <location>
        <begin position="136"/>
        <end position="211"/>
    </location>
</feature>
<dbReference type="InterPro" id="IPR035979">
    <property type="entry name" value="RBD_domain_sf"/>
</dbReference>
<feature type="compositionally biased region" description="Basic and acidic residues" evidence="2">
    <location>
        <begin position="284"/>
        <end position="311"/>
    </location>
</feature>
<feature type="region of interest" description="Disordered" evidence="2">
    <location>
        <begin position="1"/>
        <end position="81"/>
    </location>
</feature>
<dbReference type="Pfam" id="PF00076">
    <property type="entry name" value="RRM_1"/>
    <property type="match status" value="2"/>
</dbReference>
<evidence type="ECO:0000256" key="1">
    <source>
        <dbReference type="PROSITE-ProRule" id="PRU00176"/>
    </source>
</evidence>
<dbReference type="GO" id="GO:0003723">
    <property type="term" value="F:RNA binding"/>
    <property type="evidence" value="ECO:0007669"/>
    <property type="project" value="UniProtKB-UniRule"/>
</dbReference>
<feature type="compositionally biased region" description="Basic and acidic residues" evidence="2">
    <location>
        <begin position="8"/>
        <end position="21"/>
    </location>
</feature>
<organism evidence="4 5">
    <name type="scientific">Blepharisma stoltei</name>
    <dbReference type="NCBI Taxonomy" id="1481888"/>
    <lineage>
        <taxon>Eukaryota</taxon>
        <taxon>Sar</taxon>
        <taxon>Alveolata</taxon>
        <taxon>Ciliophora</taxon>
        <taxon>Postciliodesmatophora</taxon>
        <taxon>Heterotrichea</taxon>
        <taxon>Heterotrichida</taxon>
        <taxon>Blepharismidae</taxon>
        <taxon>Blepharisma</taxon>
    </lineage>
</organism>
<feature type="compositionally biased region" description="Basic residues" evidence="2">
    <location>
        <begin position="371"/>
        <end position="382"/>
    </location>
</feature>
<dbReference type="PROSITE" id="PS50102">
    <property type="entry name" value="RRM"/>
    <property type="match status" value="2"/>
</dbReference>
<dbReference type="EMBL" id="CAJZBQ010000038">
    <property type="protein sequence ID" value="CAG9325382.1"/>
    <property type="molecule type" value="Genomic_DNA"/>
</dbReference>
<dbReference type="SUPFAM" id="SSF54928">
    <property type="entry name" value="RNA-binding domain, RBD"/>
    <property type="match status" value="2"/>
</dbReference>
<feature type="compositionally biased region" description="Basic and acidic residues" evidence="2">
    <location>
        <begin position="149"/>
        <end position="191"/>
    </location>
</feature>
<feature type="compositionally biased region" description="Basic and acidic residues" evidence="2">
    <location>
        <begin position="383"/>
        <end position="397"/>
    </location>
</feature>
<evidence type="ECO:0000313" key="5">
    <source>
        <dbReference type="Proteomes" id="UP001162131"/>
    </source>
</evidence>
<dbReference type="SMART" id="SM00360">
    <property type="entry name" value="RRM"/>
    <property type="match status" value="2"/>
</dbReference>
<evidence type="ECO:0000313" key="4">
    <source>
        <dbReference type="EMBL" id="CAG9325382.1"/>
    </source>
</evidence>
<protein>
    <recommendedName>
        <fullName evidence="3">RRM domain-containing protein</fullName>
    </recommendedName>
</protein>
<accession>A0AAU9JJW3</accession>